<sequence>MQLSRQPRKVLGDVTSLLANEPTQRAQERPTEKDARAEAARAYFATGDYQAYLKATGKKSTTAGTKRKAQEAPLADPDDFDVEDMAMDKSCNQVRGMIRRFLDSGEMKKGEFGNAIGVAPNSLNRFLAQNGSMDGAGSSVYGNAWMFFKKRELAGIKAPKKAKATASTSTSASAFGAGSSTAAPATADITTIYLPGEESGSVRIYDTCDEIRKKINAYLTKPGVTQASFCRDLAAQNPTGANIQSKQLTDFRSKKGARQGNTSCVFYSAYVFFEKLRLAEGKPKSKHRQEMEEVWASQGGFDIVHGGHRGFLCPSHMRPYEDKLGRIRLG</sequence>
<evidence type="ECO:0000313" key="4">
    <source>
        <dbReference type="Proteomes" id="UP000237631"/>
    </source>
</evidence>
<keyword evidence="4" id="KW-1185">Reference proteome</keyword>
<feature type="compositionally biased region" description="Basic and acidic residues" evidence="1">
    <location>
        <begin position="26"/>
        <end position="37"/>
    </location>
</feature>
<comment type="caution">
    <text evidence="3">The sequence shown here is derived from an EMBL/GenBank/DDBJ whole genome shotgun (WGS) entry which is preliminary data.</text>
</comment>
<accession>A0A2S6CNI0</accession>
<dbReference type="Pfam" id="PF24852">
    <property type="entry name" value="DUF7726"/>
    <property type="match status" value="2"/>
</dbReference>
<feature type="domain" description="DUF7726" evidence="2">
    <location>
        <begin position="85"/>
        <end position="157"/>
    </location>
</feature>
<feature type="region of interest" description="Disordered" evidence="1">
    <location>
        <begin position="1"/>
        <end position="37"/>
    </location>
</feature>
<evidence type="ECO:0000256" key="1">
    <source>
        <dbReference type="SAM" id="MobiDB-lite"/>
    </source>
</evidence>
<protein>
    <recommendedName>
        <fullName evidence="2">DUF7726 domain-containing protein</fullName>
    </recommendedName>
</protein>
<organism evidence="3 4">
    <name type="scientific">Cercospora berteroae</name>
    <dbReference type="NCBI Taxonomy" id="357750"/>
    <lineage>
        <taxon>Eukaryota</taxon>
        <taxon>Fungi</taxon>
        <taxon>Dikarya</taxon>
        <taxon>Ascomycota</taxon>
        <taxon>Pezizomycotina</taxon>
        <taxon>Dothideomycetes</taxon>
        <taxon>Dothideomycetidae</taxon>
        <taxon>Mycosphaerellales</taxon>
        <taxon>Mycosphaerellaceae</taxon>
        <taxon>Cercospora</taxon>
    </lineage>
</organism>
<reference evidence="4" key="1">
    <citation type="journal article" date="2017" name="bioRxiv">
        <title>Conservation of a gene cluster reveals novel cercosporin biosynthetic mechanisms and extends production to the genus Colletotrichum.</title>
        <authorList>
            <person name="de Jonge R."/>
            <person name="Ebert M.K."/>
            <person name="Huitt-Roehl C.R."/>
            <person name="Pal P."/>
            <person name="Suttle J.C."/>
            <person name="Spanner R.E."/>
            <person name="Neubauer J.D."/>
            <person name="Jurick W.M.II."/>
            <person name="Stott K.A."/>
            <person name="Secor G.A."/>
            <person name="Thomma B.P.H.J."/>
            <person name="Van de Peer Y."/>
            <person name="Townsend C.A."/>
            <person name="Bolton M.D."/>
        </authorList>
    </citation>
    <scope>NUCLEOTIDE SEQUENCE [LARGE SCALE GENOMIC DNA]</scope>
    <source>
        <strain evidence="4">CBS538.71</strain>
    </source>
</reference>
<feature type="region of interest" description="Disordered" evidence="1">
    <location>
        <begin position="57"/>
        <end position="79"/>
    </location>
</feature>
<dbReference type="EMBL" id="PNEN01000099">
    <property type="protein sequence ID" value="PPJ61230.1"/>
    <property type="molecule type" value="Genomic_DNA"/>
</dbReference>
<gene>
    <name evidence="3" type="ORF">CBER1_06706</name>
</gene>
<evidence type="ECO:0000313" key="3">
    <source>
        <dbReference type="EMBL" id="PPJ61230.1"/>
    </source>
</evidence>
<dbReference type="AlphaFoldDB" id="A0A2S6CNI0"/>
<name>A0A2S6CNI0_9PEZI</name>
<dbReference type="OrthoDB" id="2592504at2759"/>
<dbReference type="PANTHER" id="PTHR42339">
    <property type="entry name" value="HISTONE H1"/>
    <property type="match status" value="1"/>
</dbReference>
<proteinExistence type="predicted"/>
<evidence type="ECO:0000259" key="2">
    <source>
        <dbReference type="Pfam" id="PF24852"/>
    </source>
</evidence>
<feature type="domain" description="DUF7726" evidence="2">
    <location>
        <begin position="203"/>
        <end position="282"/>
    </location>
</feature>
<dbReference type="Proteomes" id="UP000237631">
    <property type="component" value="Unassembled WGS sequence"/>
</dbReference>
<dbReference type="PANTHER" id="PTHR42339:SF1">
    <property type="entry name" value="HISTONE H1"/>
    <property type="match status" value="1"/>
</dbReference>
<dbReference type="InterPro" id="IPR056143">
    <property type="entry name" value="DUF7726"/>
</dbReference>